<comment type="similarity">
    <text evidence="1">Belongs to the metallo-beta-lactamase superfamily.</text>
</comment>
<protein>
    <submittedName>
        <fullName evidence="6">MBL fold metallo-hydrolase</fullName>
    </submittedName>
</protein>
<keyword evidence="3" id="KW-0378">Hydrolase</keyword>
<organism evidence="6 7">
    <name type="scientific">Plastoroseomonas arctica</name>
    <dbReference type="NCBI Taxonomy" id="1509237"/>
    <lineage>
        <taxon>Bacteria</taxon>
        <taxon>Pseudomonadati</taxon>
        <taxon>Pseudomonadota</taxon>
        <taxon>Alphaproteobacteria</taxon>
        <taxon>Acetobacterales</taxon>
        <taxon>Acetobacteraceae</taxon>
        <taxon>Plastoroseomonas</taxon>
    </lineage>
</organism>
<reference evidence="6" key="2">
    <citation type="journal article" date="2021" name="Syst. Appl. Microbiol.">
        <title>Roseomonas hellenica sp. nov., isolated from roots of wild-growing Alkanna tinctoria.</title>
        <authorList>
            <person name="Rat A."/>
            <person name="Naranjo H.D."/>
            <person name="Lebbe L."/>
            <person name="Cnockaert M."/>
            <person name="Krigas N."/>
            <person name="Grigoriadou K."/>
            <person name="Maloupa E."/>
            <person name="Willems A."/>
        </authorList>
    </citation>
    <scope>NUCLEOTIDE SEQUENCE</scope>
    <source>
        <strain evidence="6">LMG 28251</strain>
    </source>
</reference>
<dbReference type="Proteomes" id="UP001196068">
    <property type="component" value="Unassembled WGS sequence"/>
</dbReference>
<dbReference type="PANTHER" id="PTHR42978">
    <property type="entry name" value="QUORUM-QUENCHING LACTONASE YTNP-RELATED-RELATED"/>
    <property type="match status" value="1"/>
</dbReference>
<dbReference type="PROSITE" id="PS51318">
    <property type="entry name" value="TAT"/>
    <property type="match status" value="1"/>
</dbReference>
<dbReference type="InterPro" id="IPR036866">
    <property type="entry name" value="RibonucZ/Hydroxyglut_hydro"/>
</dbReference>
<dbReference type="GO" id="GO:0016787">
    <property type="term" value="F:hydrolase activity"/>
    <property type="evidence" value="ECO:0007669"/>
    <property type="project" value="UniProtKB-KW"/>
</dbReference>
<comment type="caution">
    <text evidence="6">The sequence shown here is derived from an EMBL/GenBank/DDBJ whole genome shotgun (WGS) entry which is preliminary data.</text>
</comment>
<dbReference type="CDD" id="cd07720">
    <property type="entry name" value="OPHC2-like_MBL-fold"/>
    <property type="match status" value="1"/>
</dbReference>
<dbReference type="PANTHER" id="PTHR42978:SF6">
    <property type="entry name" value="QUORUM-QUENCHING LACTONASE YTNP-RELATED"/>
    <property type="match status" value="1"/>
</dbReference>
<dbReference type="RefSeq" id="WP_211875291.1">
    <property type="nucleotide sequence ID" value="NZ_JAAEDH010000018.1"/>
</dbReference>
<sequence>MTDTTRRFALGAAVAAGLTPAAAEAHICPPALSATADVFRFRVGGFTVTQLHDGHGRRAVEGLVLNAGADEVRSVLAESMLPTDHYLGPYTVTVLQTADKLVMFDTGTGGQAAPTAGRLAGNMRAAGIDPAAIDMVVISHCHQDHIHGLATAEGRAVFEKAEILLPELEWAWWGDATNEGRSPAGQRVNFANFARRFAPYNGRVRRYGDGAELLPGVRAIAAYGHSPGHTVFQISDAGAAFMLLADITHRPELFARRPDYTSVFDFDGAAAVVSRRRILDMVATDRVLVAGYHFPFPATGNIAREGGAFRFHPADWTGLRAG</sequence>
<dbReference type="SUPFAM" id="SSF56281">
    <property type="entry name" value="Metallo-hydrolase/oxidoreductase"/>
    <property type="match status" value="1"/>
</dbReference>
<feature type="domain" description="Metallo-beta-lactamase" evidence="5">
    <location>
        <begin position="89"/>
        <end position="293"/>
    </location>
</feature>
<dbReference type="InterPro" id="IPR001279">
    <property type="entry name" value="Metallo-B-lactamas"/>
</dbReference>
<evidence type="ECO:0000256" key="4">
    <source>
        <dbReference type="ARBA" id="ARBA00022833"/>
    </source>
</evidence>
<gene>
    <name evidence="6" type="ORF">GXW79_15250</name>
</gene>
<dbReference type="Gene3D" id="3.60.15.10">
    <property type="entry name" value="Ribonuclease Z/Hydroxyacylglutathione hydrolase-like"/>
    <property type="match status" value="1"/>
</dbReference>
<proteinExistence type="inferred from homology"/>
<name>A0AAF1JXS9_9PROT</name>
<reference evidence="6" key="1">
    <citation type="submission" date="2020-01" db="EMBL/GenBank/DDBJ databases">
        <authorList>
            <person name="Rat A."/>
        </authorList>
    </citation>
    <scope>NUCLEOTIDE SEQUENCE</scope>
    <source>
        <strain evidence="6">LMG 28251</strain>
    </source>
</reference>
<dbReference type="GO" id="GO:0046872">
    <property type="term" value="F:metal ion binding"/>
    <property type="evidence" value="ECO:0007669"/>
    <property type="project" value="UniProtKB-KW"/>
</dbReference>
<evidence type="ECO:0000256" key="3">
    <source>
        <dbReference type="ARBA" id="ARBA00022801"/>
    </source>
</evidence>
<evidence type="ECO:0000256" key="2">
    <source>
        <dbReference type="ARBA" id="ARBA00022723"/>
    </source>
</evidence>
<evidence type="ECO:0000259" key="5">
    <source>
        <dbReference type="SMART" id="SM00849"/>
    </source>
</evidence>
<evidence type="ECO:0000313" key="7">
    <source>
        <dbReference type="Proteomes" id="UP001196068"/>
    </source>
</evidence>
<dbReference type="Pfam" id="PF00753">
    <property type="entry name" value="Lactamase_B"/>
    <property type="match status" value="1"/>
</dbReference>
<evidence type="ECO:0000313" key="6">
    <source>
        <dbReference type="EMBL" id="MBR0656437.1"/>
    </source>
</evidence>
<dbReference type="EMBL" id="JAAEDH010000018">
    <property type="protein sequence ID" value="MBR0656437.1"/>
    <property type="molecule type" value="Genomic_DNA"/>
</dbReference>
<dbReference type="InterPro" id="IPR051013">
    <property type="entry name" value="MBL_superfamily_lactonases"/>
</dbReference>
<evidence type="ECO:0000256" key="1">
    <source>
        <dbReference type="ARBA" id="ARBA00007749"/>
    </source>
</evidence>
<keyword evidence="7" id="KW-1185">Reference proteome</keyword>
<dbReference type="InterPro" id="IPR006311">
    <property type="entry name" value="TAT_signal"/>
</dbReference>
<accession>A0AAF1JXS9</accession>
<keyword evidence="2" id="KW-0479">Metal-binding</keyword>
<dbReference type="SMART" id="SM00849">
    <property type="entry name" value="Lactamase_B"/>
    <property type="match status" value="1"/>
</dbReference>
<dbReference type="AlphaFoldDB" id="A0AAF1JXS9"/>
<keyword evidence="4" id="KW-0862">Zinc</keyword>